<accession>A0A0E2ALS8</accession>
<proteinExistence type="predicted"/>
<name>A0A0E2ALS8_BACFG</name>
<reference evidence="3 4" key="1">
    <citation type="submission" date="2012-02" db="EMBL/GenBank/DDBJ databases">
        <title>The Genome Sequence of Bacteroides fragilis CL07T12C05.</title>
        <authorList>
            <consortium name="The Broad Institute Genome Sequencing Platform"/>
            <person name="Earl A."/>
            <person name="Ward D."/>
            <person name="Feldgarden M."/>
            <person name="Gevers D."/>
            <person name="Zitomersky N.L."/>
            <person name="Coyne M.J."/>
            <person name="Comstock L.E."/>
            <person name="Young S.K."/>
            <person name="Zeng Q."/>
            <person name="Gargeya S."/>
            <person name="Fitzgerald M."/>
            <person name="Haas B."/>
            <person name="Abouelleil A."/>
            <person name="Alvarado L."/>
            <person name="Arachchi H.M."/>
            <person name="Berlin A."/>
            <person name="Chapman S.B."/>
            <person name="Gearin G."/>
            <person name="Goldberg J."/>
            <person name="Griggs A."/>
            <person name="Gujja S."/>
            <person name="Hansen M."/>
            <person name="Heiman D."/>
            <person name="Howarth C."/>
            <person name="Larimer J."/>
            <person name="Lui A."/>
            <person name="MacDonald P.J.P."/>
            <person name="McCowen C."/>
            <person name="Montmayeur A."/>
            <person name="Murphy C."/>
            <person name="Neiman D."/>
            <person name="Pearson M."/>
            <person name="Priest M."/>
            <person name="Roberts A."/>
            <person name="Saif S."/>
            <person name="Shea T."/>
            <person name="Sisk P."/>
            <person name="Stolte C."/>
            <person name="Sykes S."/>
            <person name="Wortman J."/>
            <person name="Nusbaum C."/>
            <person name="Birren B."/>
        </authorList>
    </citation>
    <scope>NUCLEOTIDE SEQUENCE [LARGE SCALE GENOMIC DNA]</scope>
    <source>
        <strain evidence="3 4">CL07T12C05</strain>
    </source>
</reference>
<protein>
    <recommendedName>
        <fullName evidence="2">Putative carbohydrate metabolism domain-containing protein</fullName>
    </recommendedName>
</protein>
<evidence type="ECO:0000313" key="3">
    <source>
        <dbReference type="EMBL" id="EIY92995.1"/>
    </source>
</evidence>
<feature type="chain" id="PRO_5002392010" description="Putative carbohydrate metabolism domain-containing protein" evidence="1">
    <location>
        <begin position="21"/>
        <end position="367"/>
    </location>
</feature>
<evidence type="ECO:0000313" key="4">
    <source>
        <dbReference type="Proteomes" id="UP000003879"/>
    </source>
</evidence>
<dbReference type="RefSeq" id="WP_005798126.1">
    <property type="nucleotide sequence ID" value="NZ_JH724216.1"/>
</dbReference>
<evidence type="ECO:0000256" key="1">
    <source>
        <dbReference type="SAM" id="SignalP"/>
    </source>
</evidence>
<dbReference type="EMBL" id="AGXN01000019">
    <property type="protein sequence ID" value="EIY92995.1"/>
    <property type="molecule type" value="Genomic_DNA"/>
</dbReference>
<dbReference type="HOGENOM" id="CLU_058034_0_0_10"/>
<dbReference type="Pfam" id="PF13201">
    <property type="entry name" value="PCMD"/>
    <property type="match status" value="1"/>
</dbReference>
<dbReference type="PROSITE" id="PS51257">
    <property type="entry name" value="PROKAR_LIPOPROTEIN"/>
    <property type="match status" value="1"/>
</dbReference>
<sequence>MKLKNLIACFFLGFIMVSCIQDEAPNAEAAIDACKGSDDVVLTDINAEAKRISIYVYKTADITKQKLNFVLPQGATINPPSGIENDFTTPQKYTVTSEDGKWSAVYTVEFVKSELPTNYHFETLTESSANKYDIFYEFQEGTSTEPSKIVQWASGNIGYDLTGMAKESNDYPTVQVNDGKIGKCLKLETKNTGSFGAGVNMPIAAGNLFIGKFDVSNALADALRATQFGLPFYKVPQSLKGYYKFKAGDIFTENGKPVEGKKDQCDIYAIFYETDNNHEMLDGYNALTSPKLISVARIEDPKETDQWTEFNLPFIMRPGKTIDQAKLKAGKYKLSIVFSSSIEGDHFRGAVGSTLYIDEVELIFKEN</sequence>
<dbReference type="PATRIC" id="fig|997883.3.peg.3447"/>
<dbReference type="InterPro" id="IPR025112">
    <property type="entry name" value="PCMD"/>
</dbReference>
<gene>
    <name evidence="3" type="ORF">HMPREF1056_03283</name>
</gene>
<feature type="domain" description="Putative carbohydrate metabolism" evidence="2">
    <location>
        <begin position="120"/>
        <end position="363"/>
    </location>
</feature>
<organism evidence="3 4">
    <name type="scientific">Bacteroides fragilis CL07T12C05</name>
    <dbReference type="NCBI Taxonomy" id="997883"/>
    <lineage>
        <taxon>Bacteria</taxon>
        <taxon>Pseudomonadati</taxon>
        <taxon>Bacteroidota</taxon>
        <taxon>Bacteroidia</taxon>
        <taxon>Bacteroidales</taxon>
        <taxon>Bacteroidaceae</taxon>
        <taxon>Bacteroides</taxon>
    </lineage>
</organism>
<evidence type="ECO:0000259" key="2">
    <source>
        <dbReference type="Pfam" id="PF13201"/>
    </source>
</evidence>
<dbReference type="InterPro" id="IPR038653">
    <property type="entry name" value="Put_CMD_sf"/>
</dbReference>
<dbReference type="Gene3D" id="2.60.120.890">
    <property type="entry name" value="BT2081, beta-jelly-roll domain"/>
    <property type="match status" value="1"/>
</dbReference>
<dbReference type="AlphaFoldDB" id="A0A0E2ALS8"/>
<dbReference type="Proteomes" id="UP000003879">
    <property type="component" value="Unassembled WGS sequence"/>
</dbReference>
<comment type="caution">
    <text evidence="3">The sequence shown here is derived from an EMBL/GenBank/DDBJ whole genome shotgun (WGS) entry which is preliminary data.</text>
</comment>
<keyword evidence="1" id="KW-0732">Signal</keyword>
<feature type="signal peptide" evidence="1">
    <location>
        <begin position="1"/>
        <end position="20"/>
    </location>
</feature>
<dbReference type="Gene3D" id="2.60.40.2340">
    <property type="match status" value="1"/>
</dbReference>